<comment type="similarity">
    <text evidence="2">Belongs to the binding-protein-dependent transport system permease family. FecCD subfamily.</text>
</comment>
<evidence type="ECO:0000313" key="9">
    <source>
        <dbReference type="EMBL" id="SVC89204.1"/>
    </source>
</evidence>
<proteinExistence type="inferred from homology"/>
<feature type="transmembrane region" description="Helical" evidence="8">
    <location>
        <begin position="108"/>
        <end position="128"/>
    </location>
</feature>
<dbReference type="SUPFAM" id="SSF81345">
    <property type="entry name" value="ABC transporter involved in vitamin B12 uptake, BtuC"/>
    <property type="match status" value="1"/>
</dbReference>
<sequence length="225" mass="22980">MAGFLIVTLLAAVLAGIRFGSHELTTAEVLAALTRGDVAMHRDIVLGLRLPRTLLGVMVGGGLALAGATFQALLRNPLAEPYILGVSGGASAGAVIVISLGWAGLGSWSLPLAAFAGALLAIVLVFRVATATGRAMDVRVLLLAGVVIAAFFSACIAFILSMSSARTVQNAVMWSMGSLRGASWQSVLLATVYTVPAAAVLIGLARPLNLMAIGEETAHYLGADV</sequence>
<organism evidence="9">
    <name type="scientific">marine metagenome</name>
    <dbReference type="NCBI Taxonomy" id="408172"/>
    <lineage>
        <taxon>unclassified sequences</taxon>
        <taxon>metagenomes</taxon>
        <taxon>ecological metagenomes</taxon>
    </lineage>
</organism>
<reference evidence="9" key="1">
    <citation type="submission" date="2018-05" db="EMBL/GenBank/DDBJ databases">
        <authorList>
            <person name="Lanie J.A."/>
            <person name="Ng W.-L."/>
            <person name="Kazmierczak K.M."/>
            <person name="Andrzejewski T.M."/>
            <person name="Davidsen T.M."/>
            <person name="Wayne K.J."/>
            <person name="Tettelin H."/>
            <person name="Glass J.I."/>
            <person name="Rusch D."/>
            <person name="Podicherti R."/>
            <person name="Tsui H.-C.T."/>
            <person name="Winkler M.E."/>
        </authorList>
    </citation>
    <scope>NUCLEOTIDE SEQUENCE</scope>
</reference>
<comment type="subcellular location">
    <subcellularLocation>
        <location evidence="1">Cell membrane</location>
        <topology evidence="1">Multi-pass membrane protein</topology>
    </subcellularLocation>
</comment>
<evidence type="ECO:0000256" key="6">
    <source>
        <dbReference type="ARBA" id="ARBA00022989"/>
    </source>
</evidence>
<evidence type="ECO:0000256" key="7">
    <source>
        <dbReference type="ARBA" id="ARBA00023136"/>
    </source>
</evidence>
<evidence type="ECO:0000256" key="1">
    <source>
        <dbReference type="ARBA" id="ARBA00004651"/>
    </source>
</evidence>
<keyword evidence="3" id="KW-0813">Transport</keyword>
<dbReference type="Pfam" id="PF01032">
    <property type="entry name" value="FecCD"/>
    <property type="match status" value="1"/>
</dbReference>
<gene>
    <name evidence="9" type="ORF">METZ01_LOCUS342058</name>
</gene>
<accession>A0A382QUM5</accession>
<feature type="transmembrane region" description="Helical" evidence="8">
    <location>
        <begin position="55"/>
        <end position="74"/>
    </location>
</feature>
<keyword evidence="5 8" id="KW-0812">Transmembrane</keyword>
<dbReference type="PANTHER" id="PTHR30472:SF25">
    <property type="entry name" value="ABC TRANSPORTER PERMEASE PROTEIN MJ0876-RELATED"/>
    <property type="match status" value="1"/>
</dbReference>
<evidence type="ECO:0000256" key="2">
    <source>
        <dbReference type="ARBA" id="ARBA00007935"/>
    </source>
</evidence>
<dbReference type="InterPro" id="IPR037294">
    <property type="entry name" value="ABC_BtuC-like"/>
</dbReference>
<dbReference type="GO" id="GO:0033214">
    <property type="term" value="P:siderophore-iron import into cell"/>
    <property type="evidence" value="ECO:0007669"/>
    <property type="project" value="TreeGrafter"/>
</dbReference>
<dbReference type="InterPro" id="IPR000522">
    <property type="entry name" value="ABC_transptr_permease_BtuC"/>
</dbReference>
<dbReference type="GO" id="GO:0005886">
    <property type="term" value="C:plasma membrane"/>
    <property type="evidence" value="ECO:0007669"/>
    <property type="project" value="UniProtKB-SubCell"/>
</dbReference>
<keyword evidence="6 8" id="KW-1133">Transmembrane helix</keyword>
<feature type="transmembrane region" description="Helical" evidence="8">
    <location>
        <begin position="182"/>
        <end position="204"/>
    </location>
</feature>
<dbReference type="EMBL" id="UINC01117049">
    <property type="protein sequence ID" value="SVC89204.1"/>
    <property type="molecule type" value="Genomic_DNA"/>
</dbReference>
<feature type="transmembrane region" description="Helical" evidence="8">
    <location>
        <begin position="81"/>
        <end position="102"/>
    </location>
</feature>
<evidence type="ECO:0000256" key="4">
    <source>
        <dbReference type="ARBA" id="ARBA00022475"/>
    </source>
</evidence>
<evidence type="ECO:0008006" key="10">
    <source>
        <dbReference type="Google" id="ProtNLM"/>
    </source>
</evidence>
<name>A0A382QUM5_9ZZZZ</name>
<evidence type="ECO:0000256" key="3">
    <source>
        <dbReference type="ARBA" id="ARBA00022448"/>
    </source>
</evidence>
<keyword evidence="4" id="KW-1003">Cell membrane</keyword>
<dbReference type="PANTHER" id="PTHR30472">
    <property type="entry name" value="FERRIC ENTEROBACTIN TRANSPORT SYSTEM PERMEASE PROTEIN"/>
    <property type="match status" value="1"/>
</dbReference>
<feature type="non-terminal residue" evidence="9">
    <location>
        <position position="225"/>
    </location>
</feature>
<evidence type="ECO:0000256" key="5">
    <source>
        <dbReference type="ARBA" id="ARBA00022692"/>
    </source>
</evidence>
<keyword evidence="7 8" id="KW-0472">Membrane</keyword>
<dbReference type="AlphaFoldDB" id="A0A382QUM5"/>
<dbReference type="GO" id="GO:0022857">
    <property type="term" value="F:transmembrane transporter activity"/>
    <property type="evidence" value="ECO:0007669"/>
    <property type="project" value="InterPro"/>
</dbReference>
<dbReference type="Gene3D" id="1.10.3470.10">
    <property type="entry name" value="ABC transporter involved in vitamin B12 uptake, BtuC"/>
    <property type="match status" value="1"/>
</dbReference>
<protein>
    <recommendedName>
        <fullName evidence="10">Iron ABC transporter permease</fullName>
    </recommendedName>
</protein>
<evidence type="ECO:0000256" key="8">
    <source>
        <dbReference type="SAM" id="Phobius"/>
    </source>
</evidence>
<feature type="transmembrane region" description="Helical" evidence="8">
    <location>
        <begin position="140"/>
        <end position="162"/>
    </location>
</feature>